<dbReference type="Pfam" id="PF00486">
    <property type="entry name" value="Trans_reg_C"/>
    <property type="match status" value="1"/>
</dbReference>
<evidence type="ECO:0000256" key="1">
    <source>
        <dbReference type="ARBA" id="ARBA00018672"/>
    </source>
</evidence>
<comment type="function">
    <text evidence="7">May play the central regulatory role in sporulation. It may be an element of the effector pathway responsible for the activation of sporulation genes in response to nutritional stress. Spo0A may act in concert with spo0H (a sigma factor) to control the expression of some genes that are critical to the sporulation process.</text>
</comment>
<sequence>MSQKILFADDDPEIREVLRLLLTSEGYEVVEAADGRELLDKLDDSVGLVILDVMMPGTSGYAACAEIRNRSAVPVLFLTARSQDSDKTMGFSVGGDDYLVKPFSYSELISRVKAMLRRYYVYGARAEPSGSVIRCCGNIEIDSSQCLVRQDGREINLTDTEYRILLLLASHPKKVFSVQNIYESVWMEPYFYSSNNTVMVHIRNIRRKLGDDPQNSRTIRTVWGKGYRIE</sequence>
<evidence type="ECO:0000259" key="10">
    <source>
        <dbReference type="PROSITE" id="PS50110"/>
    </source>
</evidence>
<dbReference type="Proteomes" id="UP000886876">
    <property type="component" value="Unassembled WGS sequence"/>
</dbReference>
<gene>
    <name evidence="12" type="ORF">IAD42_05190</name>
</gene>
<evidence type="ECO:0000256" key="8">
    <source>
        <dbReference type="PROSITE-ProRule" id="PRU00169"/>
    </source>
</evidence>
<dbReference type="Gene3D" id="6.10.250.690">
    <property type="match status" value="1"/>
</dbReference>
<dbReference type="GO" id="GO:0000976">
    <property type="term" value="F:transcription cis-regulatory region binding"/>
    <property type="evidence" value="ECO:0007669"/>
    <property type="project" value="TreeGrafter"/>
</dbReference>
<evidence type="ECO:0000313" key="13">
    <source>
        <dbReference type="Proteomes" id="UP000886876"/>
    </source>
</evidence>
<evidence type="ECO:0000256" key="7">
    <source>
        <dbReference type="ARBA" id="ARBA00024867"/>
    </source>
</evidence>
<feature type="DNA-binding region" description="OmpR/PhoB-type" evidence="9">
    <location>
        <begin position="130"/>
        <end position="230"/>
    </location>
</feature>
<feature type="modified residue" description="4-aspartylphosphate" evidence="8">
    <location>
        <position position="52"/>
    </location>
</feature>
<dbReference type="EMBL" id="DVJS01000128">
    <property type="protein sequence ID" value="HIS97350.1"/>
    <property type="molecule type" value="Genomic_DNA"/>
</dbReference>
<reference evidence="12" key="1">
    <citation type="submission" date="2020-10" db="EMBL/GenBank/DDBJ databases">
        <authorList>
            <person name="Gilroy R."/>
        </authorList>
    </citation>
    <scope>NUCLEOTIDE SEQUENCE</scope>
    <source>
        <strain evidence="12">ChiHecec3B27-6122</strain>
    </source>
</reference>
<dbReference type="GO" id="GO:0032993">
    <property type="term" value="C:protein-DNA complex"/>
    <property type="evidence" value="ECO:0007669"/>
    <property type="project" value="TreeGrafter"/>
</dbReference>
<dbReference type="InterPro" id="IPR039420">
    <property type="entry name" value="WalR-like"/>
</dbReference>
<dbReference type="PANTHER" id="PTHR48111:SF2">
    <property type="entry name" value="RESPONSE REGULATOR SAER"/>
    <property type="match status" value="1"/>
</dbReference>
<keyword evidence="2 8" id="KW-0597">Phosphoprotein</keyword>
<comment type="caution">
    <text evidence="12">The sequence shown here is derived from an EMBL/GenBank/DDBJ whole genome shotgun (WGS) entry which is preliminary data.</text>
</comment>
<dbReference type="SMART" id="SM00862">
    <property type="entry name" value="Trans_reg_C"/>
    <property type="match status" value="1"/>
</dbReference>
<keyword evidence="3" id="KW-0902">Two-component regulatory system</keyword>
<dbReference type="SUPFAM" id="SSF46894">
    <property type="entry name" value="C-terminal effector domain of the bipartite response regulators"/>
    <property type="match status" value="1"/>
</dbReference>
<reference evidence="12" key="2">
    <citation type="journal article" date="2021" name="PeerJ">
        <title>Extensive microbial diversity within the chicken gut microbiome revealed by metagenomics and culture.</title>
        <authorList>
            <person name="Gilroy R."/>
            <person name="Ravi A."/>
            <person name="Getino M."/>
            <person name="Pursley I."/>
            <person name="Horton D.L."/>
            <person name="Alikhan N.F."/>
            <person name="Baker D."/>
            <person name="Gharbi K."/>
            <person name="Hall N."/>
            <person name="Watson M."/>
            <person name="Adriaenssens E.M."/>
            <person name="Foster-Nyarko E."/>
            <person name="Jarju S."/>
            <person name="Secka A."/>
            <person name="Antonio M."/>
            <person name="Oren A."/>
            <person name="Chaudhuri R.R."/>
            <person name="La Ragione R."/>
            <person name="Hildebrand F."/>
            <person name="Pallen M.J."/>
        </authorList>
    </citation>
    <scope>NUCLEOTIDE SEQUENCE</scope>
    <source>
        <strain evidence="12">ChiHecec3B27-6122</strain>
    </source>
</reference>
<dbReference type="SMART" id="SM00448">
    <property type="entry name" value="REC"/>
    <property type="match status" value="1"/>
</dbReference>
<dbReference type="Pfam" id="PF00072">
    <property type="entry name" value="Response_reg"/>
    <property type="match status" value="1"/>
</dbReference>
<organism evidence="12 13">
    <name type="scientific">Candidatus Scatomorpha pullistercoris</name>
    <dbReference type="NCBI Taxonomy" id="2840929"/>
    <lineage>
        <taxon>Bacteria</taxon>
        <taxon>Bacillati</taxon>
        <taxon>Bacillota</taxon>
        <taxon>Clostridia</taxon>
        <taxon>Eubacteriales</taxon>
        <taxon>Candidatus Scatomorpha</taxon>
    </lineage>
</organism>
<dbReference type="PROSITE" id="PS50110">
    <property type="entry name" value="RESPONSE_REGULATORY"/>
    <property type="match status" value="1"/>
</dbReference>
<dbReference type="Gene3D" id="3.40.50.2300">
    <property type="match status" value="1"/>
</dbReference>
<accession>A0A9D1G4U4</accession>
<evidence type="ECO:0000256" key="3">
    <source>
        <dbReference type="ARBA" id="ARBA00023012"/>
    </source>
</evidence>
<protein>
    <recommendedName>
        <fullName evidence="1">Stage 0 sporulation protein A homolog</fullName>
    </recommendedName>
</protein>
<dbReference type="Gene3D" id="1.10.10.10">
    <property type="entry name" value="Winged helix-like DNA-binding domain superfamily/Winged helix DNA-binding domain"/>
    <property type="match status" value="1"/>
</dbReference>
<dbReference type="FunFam" id="1.10.10.10:FF:000018">
    <property type="entry name" value="DNA-binding response regulator ResD"/>
    <property type="match status" value="1"/>
</dbReference>
<dbReference type="AlphaFoldDB" id="A0A9D1G4U4"/>
<proteinExistence type="predicted"/>
<evidence type="ECO:0000256" key="4">
    <source>
        <dbReference type="ARBA" id="ARBA00023015"/>
    </source>
</evidence>
<evidence type="ECO:0000313" key="12">
    <source>
        <dbReference type="EMBL" id="HIS97350.1"/>
    </source>
</evidence>
<dbReference type="SUPFAM" id="SSF52172">
    <property type="entry name" value="CheY-like"/>
    <property type="match status" value="1"/>
</dbReference>
<feature type="domain" description="Response regulatory" evidence="10">
    <location>
        <begin position="4"/>
        <end position="116"/>
    </location>
</feature>
<evidence type="ECO:0000256" key="2">
    <source>
        <dbReference type="ARBA" id="ARBA00022553"/>
    </source>
</evidence>
<dbReference type="InterPro" id="IPR011006">
    <property type="entry name" value="CheY-like_superfamily"/>
</dbReference>
<evidence type="ECO:0000259" key="11">
    <source>
        <dbReference type="PROSITE" id="PS51755"/>
    </source>
</evidence>
<keyword evidence="4" id="KW-0805">Transcription regulation</keyword>
<dbReference type="GO" id="GO:0000156">
    <property type="term" value="F:phosphorelay response regulator activity"/>
    <property type="evidence" value="ECO:0007669"/>
    <property type="project" value="TreeGrafter"/>
</dbReference>
<feature type="domain" description="OmpR/PhoB-type" evidence="11">
    <location>
        <begin position="130"/>
        <end position="230"/>
    </location>
</feature>
<dbReference type="CDD" id="cd17574">
    <property type="entry name" value="REC_OmpR"/>
    <property type="match status" value="1"/>
</dbReference>
<dbReference type="GO" id="GO:0006355">
    <property type="term" value="P:regulation of DNA-templated transcription"/>
    <property type="evidence" value="ECO:0007669"/>
    <property type="project" value="InterPro"/>
</dbReference>
<evidence type="ECO:0000256" key="5">
    <source>
        <dbReference type="ARBA" id="ARBA00023125"/>
    </source>
</evidence>
<dbReference type="InterPro" id="IPR001789">
    <property type="entry name" value="Sig_transdc_resp-reg_receiver"/>
</dbReference>
<dbReference type="GO" id="GO:0005829">
    <property type="term" value="C:cytosol"/>
    <property type="evidence" value="ECO:0007669"/>
    <property type="project" value="TreeGrafter"/>
</dbReference>
<name>A0A9D1G4U4_9FIRM</name>
<dbReference type="PANTHER" id="PTHR48111">
    <property type="entry name" value="REGULATOR OF RPOS"/>
    <property type="match status" value="1"/>
</dbReference>
<dbReference type="InterPro" id="IPR036388">
    <property type="entry name" value="WH-like_DNA-bd_sf"/>
</dbReference>
<dbReference type="InterPro" id="IPR001867">
    <property type="entry name" value="OmpR/PhoB-type_DNA-bd"/>
</dbReference>
<keyword evidence="6" id="KW-0804">Transcription</keyword>
<evidence type="ECO:0000256" key="9">
    <source>
        <dbReference type="PROSITE-ProRule" id="PRU01091"/>
    </source>
</evidence>
<keyword evidence="5 9" id="KW-0238">DNA-binding</keyword>
<evidence type="ECO:0000256" key="6">
    <source>
        <dbReference type="ARBA" id="ARBA00023163"/>
    </source>
</evidence>
<dbReference type="InterPro" id="IPR016032">
    <property type="entry name" value="Sig_transdc_resp-reg_C-effctor"/>
</dbReference>
<dbReference type="CDD" id="cd00383">
    <property type="entry name" value="trans_reg_C"/>
    <property type="match status" value="1"/>
</dbReference>
<dbReference type="PROSITE" id="PS51755">
    <property type="entry name" value="OMPR_PHOB"/>
    <property type="match status" value="1"/>
</dbReference>